<organism evidence="3 4">
    <name type="scientific">Rothia kristinae</name>
    <dbReference type="NCBI Taxonomy" id="37923"/>
    <lineage>
        <taxon>Bacteria</taxon>
        <taxon>Bacillati</taxon>
        <taxon>Actinomycetota</taxon>
        <taxon>Actinomycetes</taxon>
        <taxon>Micrococcales</taxon>
        <taxon>Micrococcaceae</taxon>
        <taxon>Rothia</taxon>
    </lineage>
</organism>
<protein>
    <submittedName>
        <fullName evidence="3">Uncharacterized protein</fullName>
    </submittedName>
</protein>
<reference evidence="3 4" key="1">
    <citation type="submission" date="2020-12" db="EMBL/GenBank/DDBJ databases">
        <title>FDA dAtabase for Regulatory Grade micrObial Sequences (FDA-ARGOS): Supporting development and validation of Infectious Disease Dx tests.</title>
        <authorList>
            <person name="Sproer C."/>
            <person name="Gronow S."/>
            <person name="Severitt S."/>
            <person name="Schroder I."/>
            <person name="Tallon L."/>
            <person name="Sadzewicz L."/>
            <person name="Zhao X."/>
            <person name="Boylan J."/>
            <person name="Ott S."/>
            <person name="Bowen H."/>
            <person name="Vavikolanu K."/>
            <person name="Mehta A."/>
            <person name="Aluvathingal J."/>
            <person name="Nadendla S."/>
            <person name="Lowell S."/>
            <person name="Myers T."/>
            <person name="Yan Y."/>
            <person name="Sichtig H."/>
        </authorList>
    </citation>
    <scope>NUCLEOTIDE SEQUENCE [LARGE SCALE GENOMIC DNA]</scope>
    <source>
        <strain evidence="3 4">FDAARGOS_1001</strain>
    </source>
</reference>
<name>A0A7T4T5E1_9MICC</name>
<dbReference type="AlphaFoldDB" id="A0A7T4T5E1"/>
<feature type="transmembrane region" description="Helical" evidence="2">
    <location>
        <begin position="178"/>
        <end position="201"/>
    </location>
</feature>
<feature type="region of interest" description="Disordered" evidence="1">
    <location>
        <begin position="88"/>
        <end position="171"/>
    </location>
</feature>
<feature type="compositionally biased region" description="Acidic residues" evidence="1">
    <location>
        <begin position="88"/>
        <end position="98"/>
    </location>
</feature>
<evidence type="ECO:0000256" key="1">
    <source>
        <dbReference type="SAM" id="MobiDB-lite"/>
    </source>
</evidence>
<dbReference type="Proteomes" id="UP000595221">
    <property type="component" value="Chromosome"/>
</dbReference>
<keyword evidence="2" id="KW-0472">Membrane</keyword>
<keyword evidence="2" id="KW-1133">Transmembrane helix</keyword>
<gene>
    <name evidence="3" type="ORF">I6H58_04720</name>
</gene>
<feature type="compositionally biased region" description="Low complexity" evidence="1">
    <location>
        <begin position="112"/>
        <end position="128"/>
    </location>
</feature>
<evidence type="ECO:0000256" key="2">
    <source>
        <dbReference type="SAM" id="Phobius"/>
    </source>
</evidence>
<proteinExistence type="predicted"/>
<evidence type="ECO:0000313" key="3">
    <source>
        <dbReference type="EMBL" id="QQC60230.1"/>
    </source>
</evidence>
<evidence type="ECO:0000313" key="4">
    <source>
        <dbReference type="Proteomes" id="UP000595221"/>
    </source>
</evidence>
<sequence length="551" mass="57006">MRIVDLHLAQHEVRAVAGDGTAVTHRVSVDASPEQLNAAGLEAVQSLLGEDAQEVLVRVHANGAQFIMRADGGVLVPAPEFEQEIAGDAEEDAEDAPQEEASTSQEPEETTQETTQPEAPEAPVVPAEQDQMSPAPVAAVRADPRADEAASEPQAEDDTSPAGEQPATKDRGGNRRRVVLFAAGGALVLLVVLVLAVSLLVSRLGTGASSDDQQDQSSAAPTALAQEAPVGWTSTVAWSVSANQAGVVAGDGKITYGDGNEVVTVDEDFQEVSRTDLGTRVASIEEAPGLGDEVITARGSGGQVWVGTAGDQLHQIEAPKGAAEPTWFSGIPVYSTASATYVPDASGKLTRYATADGKPVAVVSGRLWFISTTKDETPKAWVISSDDEKAPEPVKLPTPAGDAKYTGQVTGVGEHAGLVFTSGKDSLVEVLKLGDDGKVSDARAVKTTEGETTADAAQDLLLSGGTLIDVSDSKAMSVGKNGELAAGAFWATGADAKRVTADGDVQDWPAGKNPDPVIPAAVDSQGRALVIVPEDDGKDSRLYVLEKEDKS</sequence>
<dbReference type="RefSeq" id="WP_198490993.1">
    <property type="nucleotide sequence ID" value="NZ_CP066078.1"/>
</dbReference>
<accession>A0A7T4T5E1</accession>
<keyword evidence="2" id="KW-0812">Transmembrane</keyword>
<dbReference type="EMBL" id="CP066078">
    <property type="protein sequence ID" value="QQC60230.1"/>
    <property type="molecule type" value="Genomic_DNA"/>
</dbReference>